<keyword evidence="1" id="KW-0732">Signal</keyword>
<dbReference type="RefSeq" id="WP_317016781.1">
    <property type="nucleotide sequence ID" value="NZ_CP136511.1"/>
</dbReference>
<keyword evidence="3" id="KW-1185">Reference proteome</keyword>
<name>A0ABZ0ECX5_9BURK</name>
<protein>
    <submittedName>
        <fullName evidence="2">Uncharacterized protein</fullName>
    </submittedName>
</protein>
<dbReference type="EMBL" id="CP136511">
    <property type="protein sequence ID" value="WOD14775.1"/>
    <property type="molecule type" value="Genomic_DNA"/>
</dbReference>
<feature type="chain" id="PRO_5045387886" evidence="1">
    <location>
        <begin position="23"/>
        <end position="68"/>
    </location>
</feature>
<evidence type="ECO:0000313" key="3">
    <source>
        <dbReference type="Proteomes" id="UP001302652"/>
    </source>
</evidence>
<reference evidence="2 3" key="1">
    <citation type="submission" date="2023-10" db="EMBL/GenBank/DDBJ databases">
        <title>Surface-active antibiotics is a multifunctional adaptation for post-fire microbes.</title>
        <authorList>
            <person name="Liu M.D."/>
            <person name="Du Y."/>
            <person name="Koupaei S.K."/>
            <person name="Kim N.R."/>
            <person name="Zhang W."/>
            <person name="Traxler M.F."/>
        </authorList>
    </citation>
    <scope>NUCLEOTIDE SEQUENCE [LARGE SCALE GENOMIC DNA]</scope>
    <source>
        <strain evidence="2 3">F3</strain>
    </source>
</reference>
<feature type="signal peptide" evidence="1">
    <location>
        <begin position="1"/>
        <end position="22"/>
    </location>
</feature>
<evidence type="ECO:0000256" key="1">
    <source>
        <dbReference type="SAM" id="SignalP"/>
    </source>
</evidence>
<organism evidence="2 3">
    <name type="scientific">Paraburkholderia kirstenboschensis</name>
    <dbReference type="NCBI Taxonomy" id="1245436"/>
    <lineage>
        <taxon>Bacteria</taxon>
        <taxon>Pseudomonadati</taxon>
        <taxon>Pseudomonadota</taxon>
        <taxon>Betaproteobacteria</taxon>
        <taxon>Burkholderiales</taxon>
        <taxon>Burkholderiaceae</taxon>
        <taxon>Paraburkholderia</taxon>
    </lineage>
</organism>
<sequence>MASLIRAILVAPVVAAPVALFAQSSASVAAHGQAKIFDIFVDQPTGFTFVKMPDGWKFVGGCPIPQRI</sequence>
<accession>A0ABZ0ECX5</accession>
<gene>
    <name evidence="2" type="ORF">RW095_08230</name>
</gene>
<proteinExistence type="predicted"/>
<dbReference type="Proteomes" id="UP001302652">
    <property type="component" value="Chromosome 3"/>
</dbReference>
<evidence type="ECO:0000313" key="2">
    <source>
        <dbReference type="EMBL" id="WOD14775.1"/>
    </source>
</evidence>